<reference evidence="2" key="2">
    <citation type="journal article" date="2007" name="Science">
        <title>Draft genome sequence of the sexually transmitted pathogen Trichomonas vaginalis.</title>
        <authorList>
            <person name="Carlton J.M."/>
            <person name="Hirt R.P."/>
            <person name="Silva J.C."/>
            <person name="Delcher A.L."/>
            <person name="Schatz M."/>
            <person name="Zhao Q."/>
            <person name="Wortman J.R."/>
            <person name="Bidwell S.L."/>
            <person name="Alsmark U.C.M."/>
            <person name="Besteiro S."/>
            <person name="Sicheritz-Ponten T."/>
            <person name="Noel C.J."/>
            <person name="Dacks J.B."/>
            <person name="Foster P.G."/>
            <person name="Simillion C."/>
            <person name="Van de Peer Y."/>
            <person name="Miranda-Saavedra D."/>
            <person name="Barton G.J."/>
            <person name="Westrop G.D."/>
            <person name="Mueller S."/>
            <person name="Dessi D."/>
            <person name="Fiori P.L."/>
            <person name="Ren Q."/>
            <person name="Paulsen I."/>
            <person name="Zhang H."/>
            <person name="Bastida-Corcuera F.D."/>
            <person name="Simoes-Barbosa A."/>
            <person name="Brown M.T."/>
            <person name="Hayes R.D."/>
            <person name="Mukherjee M."/>
            <person name="Okumura C.Y."/>
            <person name="Schneider R."/>
            <person name="Smith A.J."/>
            <person name="Vanacova S."/>
            <person name="Villalvazo M."/>
            <person name="Haas B.J."/>
            <person name="Pertea M."/>
            <person name="Feldblyum T.V."/>
            <person name="Utterback T.R."/>
            <person name="Shu C.L."/>
            <person name="Osoegawa K."/>
            <person name="de Jong P.J."/>
            <person name="Hrdy I."/>
            <person name="Horvathova L."/>
            <person name="Zubacova Z."/>
            <person name="Dolezal P."/>
            <person name="Malik S.B."/>
            <person name="Logsdon J.M. Jr."/>
            <person name="Henze K."/>
            <person name="Gupta A."/>
            <person name="Wang C.C."/>
            <person name="Dunne R.L."/>
            <person name="Upcroft J.A."/>
            <person name="Upcroft P."/>
            <person name="White O."/>
            <person name="Salzberg S.L."/>
            <person name="Tang P."/>
            <person name="Chiu C.-H."/>
            <person name="Lee Y.-S."/>
            <person name="Embley T.M."/>
            <person name="Coombs G.H."/>
            <person name="Mottram J.C."/>
            <person name="Tachezy J."/>
            <person name="Fraser-Liggett C.M."/>
            <person name="Johnson P.J."/>
        </authorList>
    </citation>
    <scope>NUCLEOTIDE SEQUENCE [LARGE SCALE GENOMIC DNA]</scope>
    <source>
        <strain evidence="2">G3</strain>
    </source>
</reference>
<protein>
    <submittedName>
        <fullName evidence="2">Uncharacterized protein</fullName>
    </submittedName>
</protein>
<sequence>MVELFQILPENERTSLNGYRITMANIGIILGAALFAILADGEESALYPRLHSVPKAYGISGLIFGLA</sequence>
<name>A2G6V2_TRIV3</name>
<keyword evidence="1" id="KW-1133">Transmembrane helix</keyword>
<evidence type="ECO:0000313" key="2">
    <source>
        <dbReference type="EMBL" id="EAX87109.1"/>
    </source>
</evidence>
<reference evidence="2" key="1">
    <citation type="submission" date="2006-10" db="EMBL/GenBank/DDBJ databases">
        <authorList>
            <person name="Amadeo P."/>
            <person name="Zhao Q."/>
            <person name="Wortman J."/>
            <person name="Fraser-Liggett C."/>
            <person name="Carlton J."/>
        </authorList>
    </citation>
    <scope>NUCLEOTIDE SEQUENCE</scope>
    <source>
        <strain evidence="2">G3</strain>
    </source>
</reference>
<keyword evidence="3" id="KW-1185">Reference proteome</keyword>
<dbReference type="AlphaFoldDB" id="A2G6V2"/>
<proteinExistence type="predicted"/>
<keyword evidence="1" id="KW-0472">Membrane</keyword>
<accession>A2G6V2</accession>
<dbReference type="InParanoid" id="A2G6V2"/>
<dbReference type="Proteomes" id="UP000001542">
    <property type="component" value="Unassembled WGS sequence"/>
</dbReference>
<feature type="transmembrane region" description="Helical" evidence="1">
    <location>
        <begin position="20"/>
        <end position="39"/>
    </location>
</feature>
<evidence type="ECO:0000256" key="1">
    <source>
        <dbReference type="SAM" id="Phobius"/>
    </source>
</evidence>
<dbReference type="VEuPathDB" id="TrichDB:TVAG_254620"/>
<dbReference type="EMBL" id="DS114509">
    <property type="protein sequence ID" value="EAX87109.1"/>
    <property type="molecule type" value="Genomic_DNA"/>
</dbReference>
<organism evidence="2 3">
    <name type="scientific">Trichomonas vaginalis (strain ATCC PRA-98 / G3)</name>
    <dbReference type="NCBI Taxonomy" id="412133"/>
    <lineage>
        <taxon>Eukaryota</taxon>
        <taxon>Metamonada</taxon>
        <taxon>Parabasalia</taxon>
        <taxon>Trichomonadida</taxon>
        <taxon>Trichomonadidae</taxon>
        <taxon>Trichomonas</taxon>
    </lineage>
</organism>
<feature type="non-terminal residue" evidence="2">
    <location>
        <position position="67"/>
    </location>
</feature>
<gene>
    <name evidence="2" type="ORF">TVAG_254620</name>
</gene>
<evidence type="ECO:0000313" key="3">
    <source>
        <dbReference type="Proteomes" id="UP000001542"/>
    </source>
</evidence>
<keyword evidence="1" id="KW-0812">Transmembrane</keyword>